<protein>
    <submittedName>
        <fullName evidence="1">AAA family ATPase</fullName>
    </submittedName>
</protein>
<reference evidence="1 2" key="1">
    <citation type="submission" date="2022-04" db="EMBL/GenBank/DDBJ databases">
        <title>Genome draft of Actinomadura sp. ATCC 31491.</title>
        <authorList>
            <person name="Shi X."/>
            <person name="Du Y."/>
        </authorList>
    </citation>
    <scope>NUCLEOTIDE SEQUENCE [LARGE SCALE GENOMIC DNA]</scope>
    <source>
        <strain evidence="1 2">ATCC 31491</strain>
    </source>
</reference>
<evidence type="ECO:0000313" key="1">
    <source>
        <dbReference type="EMBL" id="MCK2220092.1"/>
    </source>
</evidence>
<comment type="caution">
    <text evidence="1">The sequence shown here is derived from an EMBL/GenBank/DDBJ whole genome shotgun (WGS) entry which is preliminary data.</text>
</comment>
<keyword evidence="2" id="KW-1185">Reference proteome</keyword>
<dbReference type="Pfam" id="PF13671">
    <property type="entry name" value="AAA_33"/>
    <property type="match status" value="1"/>
</dbReference>
<name>A0ABT0G647_9ACTN</name>
<dbReference type="InterPro" id="IPR027417">
    <property type="entry name" value="P-loop_NTPase"/>
</dbReference>
<organism evidence="1 2">
    <name type="scientific">Actinomadura luzonensis</name>
    <dbReference type="NCBI Taxonomy" id="2805427"/>
    <lineage>
        <taxon>Bacteria</taxon>
        <taxon>Bacillati</taxon>
        <taxon>Actinomycetota</taxon>
        <taxon>Actinomycetes</taxon>
        <taxon>Streptosporangiales</taxon>
        <taxon>Thermomonosporaceae</taxon>
        <taxon>Actinomadura</taxon>
    </lineage>
</organism>
<sequence>MYTTTKETHAAVVFLLGEHAYKLKKPVDLGFLDFSTLRARRWACEQEVELNRRLCDDVYEGVADVVGPGGEVCEHLVVMRRMPEERRLATLVKAGKPVDEHLRAVARRLAALHAGARHGPQIDREGGLDALRARWNASFEQVRGLPGRTVDPAVLDETERLATRFLDGRRALFDARVAGRRVVDGHGDLLAEDVFCLDDGPRILDCLEFDERLRFLDGLDDAAFLAMDLERLGAPRQAERFLRWYVEFSGDPAPPALWHHYVAYRAFVRAKVACLRQWQGETDAGWEARRLSELALRHLRAGAVTLVLVGGSPGSGKSTLAGGLADRLGHTLLRSDRVRKELAGLDPTRAASAPYRQGIYDPAHTARTYAELLVRAERLLGQGEPVIIDASWGDQRHRAVAAEVAARTSSDLVALRCTVMPQVAAERLVTREPELSDADEEIRRKMAADAPDWPDAVEIDTGVEPAQALERALAAVRPDGRERSWRFQRSRIEAG</sequence>
<proteinExistence type="predicted"/>
<dbReference type="PANTHER" id="PTHR43883:SF1">
    <property type="entry name" value="GLUCONOKINASE"/>
    <property type="match status" value="1"/>
</dbReference>
<evidence type="ECO:0000313" key="2">
    <source>
        <dbReference type="Proteomes" id="UP001317259"/>
    </source>
</evidence>
<dbReference type="Gene3D" id="3.40.50.300">
    <property type="entry name" value="P-loop containing nucleotide triphosphate hydrolases"/>
    <property type="match status" value="1"/>
</dbReference>
<accession>A0ABT0G647</accession>
<dbReference type="InterPro" id="IPR011009">
    <property type="entry name" value="Kinase-like_dom_sf"/>
</dbReference>
<dbReference type="SUPFAM" id="SSF56112">
    <property type="entry name" value="Protein kinase-like (PK-like)"/>
    <property type="match status" value="1"/>
</dbReference>
<dbReference type="SUPFAM" id="SSF52540">
    <property type="entry name" value="P-loop containing nucleoside triphosphate hydrolases"/>
    <property type="match status" value="1"/>
</dbReference>
<dbReference type="RefSeq" id="WP_242381143.1">
    <property type="nucleotide sequence ID" value="NZ_JAKRKC020000002.1"/>
</dbReference>
<dbReference type="PANTHER" id="PTHR43883">
    <property type="entry name" value="SLR0207 PROTEIN"/>
    <property type="match status" value="1"/>
</dbReference>
<dbReference type="EMBL" id="JAKRKC020000002">
    <property type="protein sequence ID" value="MCK2220092.1"/>
    <property type="molecule type" value="Genomic_DNA"/>
</dbReference>
<dbReference type="Proteomes" id="UP001317259">
    <property type="component" value="Unassembled WGS sequence"/>
</dbReference>
<dbReference type="InterPro" id="IPR052732">
    <property type="entry name" value="Cell-binding_unc_protein"/>
</dbReference>
<gene>
    <name evidence="1" type="ORF">MF672_040795</name>
</gene>